<gene>
    <name evidence="2" type="ORF">ECRASSUSDP1_LOCUS7258</name>
</gene>
<evidence type="ECO:0000313" key="2">
    <source>
        <dbReference type="EMBL" id="CAI2365989.1"/>
    </source>
</evidence>
<dbReference type="AlphaFoldDB" id="A0AAD1UIV0"/>
<feature type="region of interest" description="Disordered" evidence="1">
    <location>
        <begin position="227"/>
        <end position="262"/>
    </location>
</feature>
<reference evidence="2" key="1">
    <citation type="submission" date="2023-07" db="EMBL/GenBank/DDBJ databases">
        <authorList>
            <consortium name="AG Swart"/>
            <person name="Singh M."/>
            <person name="Singh A."/>
            <person name="Seah K."/>
            <person name="Emmerich C."/>
        </authorList>
    </citation>
    <scope>NUCLEOTIDE SEQUENCE</scope>
    <source>
        <strain evidence="2">DP1</strain>
    </source>
</reference>
<proteinExistence type="predicted"/>
<evidence type="ECO:0000256" key="1">
    <source>
        <dbReference type="SAM" id="MobiDB-lite"/>
    </source>
</evidence>
<protein>
    <submittedName>
        <fullName evidence="2">Uncharacterized protein</fullName>
    </submittedName>
</protein>
<organism evidence="2 3">
    <name type="scientific">Euplotes crassus</name>
    <dbReference type="NCBI Taxonomy" id="5936"/>
    <lineage>
        <taxon>Eukaryota</taxon>
        <taxon>Sar</taxon>
        <taxon>Alveolata</taxon>
        <taxon>Ciliophora</taxon>
        <taxon>Intramacronucleata</taxon>
        <taxon>Spirotrichea</taxon>
        <taxon>Hypotrichia</taxon>
        <taxon>Euplotida</taxon>
        <taxon>Euplotidae</taxon>
        <taxon>Moneuplotes</taxon>
    </lineage>
</organism>
<accession>A0AAD1UIV0</accession>
<evidence type="ECO:0000313" key="3">
    <source>
        <dbReference type="Proteomes" id="UP001295684"/>
    </source>
</evidence>
<keyword evidence="3" id="KW-1185">Reference proteome</keyword>
<dbReference type="EMBL" id="CAMPGE010007063">
    <property type="protein sequence ID" value="CAI2365989.1"/>
    <property type="molecule type" value="Genomic_DNA"/>
</dbReference>
<comment type="caution">
    <text evidence="2">The sequence shown here is derived from an EMBL/GenBank/DDBJ whole genome shotgun (WGS) entry which is preliminary data.</text>
</comment>
<feature type="compositionally biased region" description="Polar residues" evidence="1">
    <location>
        <begin position="238"/>
        <end position="250"/>
    </location>
</feature>
<name>A0AAD1UIV0_EUPCR</name>
<sequence length="262" mass="30675">MLKSRLPSAYLQEKSWQEKSEENIKQRKADQNNLSDLLSTQITNNLNLMNSITHLNKSTRNNRLKKIRSNFLKSLKKKATNNLLNFSCEKPRYTKIPPKDVLKMRQTYLMKKTPYTLPIKNGTNFEDLVQNKAFSKILKEKLNLEEEVERIQKKSQKTLGLFPINKAAYERSNDSPDINILEELCEIERMEKEDKSEEFLALKMLTKKSKEFLNYLQTHNLHIKSPLPAPLPFKSPPNLHSHTHSSQNPSKILKFPRFPKLQ</sequence>
<dbReference type="Proteomes" id="UP001295684">
    <property type="component" value="Unassembled WGS sequence"/>
</dbReference>